<proteinExistence type="predicted"/>
<gene>
    <name evidence="2" type="ORF">MOZ60_04940</name>
</gene>
<accession>A0AB35U189</accession>
<dbReference type="EMBL" id="JALBUR010000009">
    <property type="protein sequence ID" value="MDX8419438.1"/>
    <property type="molecule type" value="Genomic_DNA"/>
</dbReference>
<dbReference type="AlphaFoldDB" id="A0AB35U189"/>
<dbReference type="RefSeq" id="WP_370595866.1">
    <property type="nucleotide sequence ID" value="NZ_JALBUR010000009.1"/>
</dbReference>
<evidence type="ECO:0000313" key="3">
    <source>
        <dbReference type="Proteomes" id="UP001286174"/>
    </source>
</evidence>
<dbReference type="InterPro" id="IPR008979">
    <property type="entry name" value="Galactose-bd-like_sf"/>
</dbReference>
<organism evidence="2 3">
    <name type="scientific">Grylomicrobium aquisgranensis</name>
    <dbReference type="NCBI Taxonomy" id="2926318"/>
    <lineage>
        <taxon>Bacteria</taxon>
        <taxon>Bacillati</taxon>
        <taxon>Bacillota</taxon>
        <taxon>Erysipelotrichia</taxon>
        <taxon>Erysipelotrichales</taxon>
        <taxon>Erysipelotrichaceae</taxon>
        <taxon>Grylomicrobium</taxon>
    </lineage>
</organism>
<name>A0AB35U189_9FIRM</name>
<evidence type="ECO:0000259" key="1">
    <source>
        <dbReference type="Pfam" id="PF02129"/>
    </source>
</evidence>
<dbReference type="Pfam" id="PF02129">
    <property type="entry name" value="Peptidase_S15"/>
    <property type="match status" value="1"/>
</dbReference>
<keyword evidence="3" id="KW-1185">Reference proteome</keyword>
<dbReference type="Proteomes" id="UP001286174">
    <property type="component" value="Unassembled WGS sequence"/>
</dbReference>
<dbReference type="Gene3D" id="1.10.246.70">
    <property type="match status" value="1"/>
</dbReference>
<dbReference type="InterPro" id="IPR000383">
    <property type="entry name" value="Xaa-Pro-like_dom"/>
</dbReference>
<dbReference type="Gene3D" id="3.40.50.1820">
    <property type="entry name" value="alpha/beta hydrolase"/>
    <property type="match status" value="1"/>
</dbReference>
<dbReference type="GO" id="GO:0016787">
    <property type="term" value="F:hydrolase activity"/>
    <property type="evidence" value="ECO:0007669"/>
    <property type="project" value="InterPro"/>
</dbReference>
<dbReference type="Gene3D" id="2.60.120.260">
    <property type="entry name" value="Galactose-binding domain-like"/>
    <property type="match status" value="1"/>
</dbReference>
<protein>
    <recommendedName>
        <fullName evidence="1">Xaa-Pro dipeptidyl-peptidase-like domain-containing protein</fullName>
    </recommendedName>
</protein>
<comment type="caution">
    <text evidence="2">The sequence shown here is derived from an EMBL/GenBank/DDBJ whole genome shotgun (WGS) entry which is preliminary data.</text>
</comment>
<dbReference type="SUPFAM" id="SSF49785">
    <property type="entry name" value="Galactose-binding domain-like"/>
    <property type="match status" value="1"/>
</dbReference>
<dbReference type="InterPro" id="IPR029058">
    <property type="entry name" value="AB_hydrolase_fold"/>
</dbReference>
<evidence type="ECO:0000313" key="2">
    <source>
        <dbReference type="EMBL" id="MDX8419438.1"/>
    </source>
</evidence>
<dbReference type="SUPFAM" id="SSF53474">
    <property type="entry name" value="alpha/beta-Hydrolases"/>
    <property type="match status" value="1"/>
</dbReference>
<reference evidence="2 3" key="1">
    <citation type="submission" date="2022-03" db="EMBL/GenBank/DDBJ databases">
        <title>Novel taxa within the pig intestine.</title>
        <authorList>
            <person name="Wylensek D."/>
            <person name="Bishof K."/>
            <person name="Afrizal A."/>
            <person name="Clavel T."/>
        </authorList>
    </citation>
    <scope>NUCLEOTIDE SEQUENCE [LARGE SCALE GENOMIC DNA]</scope>
    <source>
        <strain evidence="2 3">CLA-KB-P133</strain>
    </source>
</reference>
<sequence length="685" mass="77312">MKPVFENGEAMPVFPFTDGRKEGYTNEDSDIIRFCVYVETDYDTDMDGRRDRVKALVQVPRSALEGDYKAPVIYEARPYIAGTRADSYEAMKRFAQKTVKSMDFKRSSPAPAIPSDEITSLVHAQNARQSDWYYEDPLSKGTMCYEDLDWYDSYLVRGYAVVSCAGLGTRGSDGFNGCGMYEEKMAFASVIQWLHGDRTAYTTLTSDIAVKPEWCSGLVGMTGRSYGGTMPYAIACEGIEGLKTIVPVAGIADWYSFLNQQGAQRYWPKEMTSAWLDLYCMSSLDDLTKQSRREKAEQFFDWRIRKQAENGFDYGPYWEESNYYEHSDQLNCSALIIHGLNDENVSTKQAEMMYDSFKKHNLPVSMILHQGHHMTPDMPAGHYGMRIDGMVYDDLVNAWFSRELFGTKVRQFPDLLVQNCHDGNRWDTYPEYFSKKHTILESERAGNILISTDFDKEDITADNYEEKLCLDHSNTAVRLISDALLEDVFLKGSACVSFAAALDNLNPAFAENVSDADQRTFHLGKDRLTCDDLKLTVMLADVCEQPFDSYGCHDALRTEVETSLVRKDGIALGGGFVLDEKKLVPTHKCYKVFARGYLDLCNPDAGYLPSSAAGHITLKPGEMHCYTAWLNPDVYTVEKHHRLAVLIATEDPCTTLVHKDYQVLVDAASIHVDLPGKNGKTVMLK</sequence>
<feature type="domain" description="Xaa-Pro dipeptidyl-peptidase-like" evidence="1">
    <location>
        <begin position="47"/>
        <end position="374"/>
    </location>
</feature>